<protein>
    <submittedName>
        <fullName evidence="1">Uncharacterized protein</fullName>
    </submittedName>
</protein>
<dbReference type="AlphaFoldDB" id="A0A8J3P7L2"/>
<reference evidence="1 2" key="1">
    <citation type="submission" date="2021-01" db="EMBL/GenBank/DDBJ databases">
        <title>Whole genome shotgun sequence of Catellatospora coxensis NBRC 107359.</title>
        <authorList>
            <person name="Komaki H."/>
            <person name="Tamura T."/>
        </authorList>
    </citation>
    <scope>NUCLEOTIDE SEQUENCE [LARGE SCALE GENOMIC DNA]</scope>
    <source>
        <strain evidence="1 2">NBRC 107359</strain>
    </source>
</reference>
<gene>
    <name evidence="1" type="ORF">Cco03nite_31980</name>
</gene>
<proteinExistence type="predicted"/>
<dbReference type="EMBL" id="BONI01000024">
    <property type="protein sequence ID" value="GIG06498.1"/>
    <property type="molecule type" value="Genomic_DNA"/>
</dbReference>
<accession>A0A8J3P7L2</accession>
<evidence type="ECO:0000313" key="2">
    <source>
        <dbReference type="Proteomes" id="UP000630887"/>
    </source>
</evidence>
<sequence>MAMTDEEFFGLQRDVEVLILKKIKTALDDERYSPEHLEALANAFAIVHSEKPADIGRG</sequence>
<keyword evidence="2" id="KW-1185">Reference proteome</keyword>
<comment type="caution">
    <text evidence="1">The sequence shown here is derived from an EMBL/GenBank/DDBJ whole genome shotgun (WGS) entry which is preliminary data.</text>
</comment>
<organism evidence="1 2">
    <name type="scientific">Catellatospora coxensis</name>
    <dbReference type="NCBI Taxonomy" id="310354"/>
    <lineage>
        <taxon>Bacteria</taxon>
        <taxon>Bacillati</taxon>
        <taxon>Actinomycetota</taxon>
        <taxon>Actinomycetes</taxon>
        <taxon>Micromonosporales</taxon>
        <taxon>Micromonosporaceae</taxon>
        <taxon>Catellatospora</taxon>
    </lineage>
</organism>
<dbReference type="Proteomes" id="UP000630887">
    <property type="component" value="Unassembled WGS sequence"/>
</dbReference>
<evidence type="ECO:0000313" key="1">
    <source>
        <dbReference type="EMBL" id="GIG06498.1"/>
    </source>
</evidence>
<name>A0A8J3P7L2_9ACTN</name>